<keyword evidence="2" id="KW-1185">Reference proteome</keyword>
<dbReference type="Proteomes" id="UP000221795">
    <property type="component" value="Segment"/>
</dbReference>
<dbReference type="EMBL" id="KY368640">
    <property type="protein sequence ID" value="APZ82483.1"/>
    <property type="molecule type" value="Genomic_DNA"/>
</dbReference>
<reference evidence="1" key="1">
    <citation type="journal article" date="2017" name="Viruses">
        <title>Characterization of Bacillus subtilis Viruses vB_BsuM-Goe2 and vB_BsuM-Goe3.</title>
        <authorList>
            <person name="Willms I.M."/>
            <person name="Hoppert M."/>
            <person name="Hertel R."/>
        </authorList>
    </citation>
    <scope>NUCLEOTIDE SEQUENCE [LARGE SCALE GENOMIC DNA]</scope>
</reference>
<organism evidence="1 2">
    <name type="scientific">Bacillus phage vB_BsuM-Goe3</name>
    <dbReference type="NCBI Taxonomy" id="1933063"/>
    <lineage>
        <taxon>Viruses</taxon>
        <taxon>Duplodnaviria</taxon>
        <taxon>Heunggongvirae</taxon>
        <taxon>Uroviricota</taxon>
        <taxon>Caudoviricetes</taxon>
        <taxon>Herelleviridae</taxon>
        <taxon>Bastillevirinae</taxon>
        <taxon>Grisebachstrassevirus</taxon>
        <taxon>Grisebachstrassevirus goe3</taxon>
    </lineage>
</organism>
<evidence type="ECO:0000313" key="2">
    <source>
        <dbReference type="Proteomes" id="UP000221795"/>
    </source>
</evidence>
<sequence length="86" mass="9628">MSNNESKFSHLKPSEIAGIFLSKDAEDDWGEVVSYAVDTNTGKLHLCILEAGNASTAILSAAQLDFFEQMIKDYKEVIKYRRKLGE</sequence>
<gene>
    <name evidence="1" type="ORF">Goe3_c01700</name>
</gene>
<proteinExistence type="predicted"/>
<protein>
    <submittedName>
        <fullName evidence="1">Uncharacterized protein</fullName>
    </submittedName>
</protein>
<evidence type="ECO:0000313" key="1">
    <source>
        <dbReference type="EMBL" id="APZ82483.1"/>
    </source>
</evidence>
<accession>A0A217EQY8</accession>
<name>A0A217EQY8_BPGO3</name>
<organismHost>
    <name type="scientific">Bacillus subtilis</name>
    <dbReference type="NCBI Taxonomy" id="1423"/>
</organismHost>